<dbReference type="InterPro" id="IPR025588">
    <property type="entry name" value="YcxB-like_C"/>
</dbReference>
<evidence type="ECO:0000313" key="3">
    <source>
        <dbReference type="EMBL" id="QIB70142.1"/>
    </source>
</evidence>
<dbReference type="RefSeq" id="WP_163067381.1">
    <property type="nucleotide sequence ID" value="NZ_CP048649.1"/>
</dbReference>
<proteinExistence type="predicted"/>
<dbReference type="Pfam" id="PF14317">
    <property type="entry name" value="YcxB"/>
    <property type="match status" value="1"/>
</dbReference>
<gene>
    <name evidence="3" type="ORF">Ami103574_12950</name>
</gene>
<feature type="transmembrane region" description="Helical" evidence="1">
    <location>
        <begin position="34"/>
        <end position="54"/>
    </location>
</feature>
<name>A0A858BXJ6_9FIRM</name>
<sequence>MDKNILFKVDTTMEKEDYKKFLYIAAFRRDYKTFLLMLGLAVCGSFMMASAGISMNAWKFALFSVLLFSLGFAAICLRIELRYRQQVKADSRRLFGGWTHISFYNTHLKAEADMEAGKSKRDYGKFYKLIESKSYYIFYYSSNAATVLRKEDLPKGKEEAFRTFILDKFKGRYKKI</sequence>
<dbReference type="Proteomes" id="UP000466848">
    <property type="component" value="Chromosome"/>
</dbReference>
<keyword evidence="1" id="KW-0812">Transmembrane</keyword>
<feature type="domain" description="YcxB-like C-terminal" evidence="2">
    <location>
        <begin position="116"/>
        <end position="165"/>
    </location>
</feature>
<keyword evidence="4" id="KW-1185">Reference proteome</keyword>
<evidence type="ECO:0000259" key="2">
    <source>
        <dbReference type="Pfam" id="PF14317"/>
    </source>
</evidence>
<feature type="transmembrane region" description="Helical" evidence="1">
    <location>
        <begin position="60"/>
        <end position="79"/>
    </location>
</feature>
<evidence type="ECO:0000313" key="4">
    <source>
        <dbReference type="Proteomes" id="UP000466848"/>
    </source>
</evidence>
<keyword evidence="1" id="KW-1133">Transmembrane helix</keyword>
<dbReference type="AlphaFoldDB" id="A0A858BXJ6"/>
<accession>A0A858BXJ6</accession>
<keyword evidence="1" id="KW-0472">Membrane</keyword>
<protein>
    <submittedName>
        <fullName evidence="3">YcxB family protein</fullName>
    </submittedName>
</protein>
<dbReference type="KEGG" id="abut:Ami103574_12950"/>
<dbReference type="EMBL" id="CP048649">
    <property type="protein sequence ID" value="QIB70142.1"/>
    <property type="molecule type" value="Genomic_DNA"/>
</dbReference>
<organism evidence="3 4">
    <name type="scientific">Aminipila butyrica</name>
    <dbReference type="NCBI Taxonomy" id="433296"/>
    <lineage>
        <taxon>Bacteria</taxon>
        <taxon>Bacillati</taxon>
        <taxon>Bacillota</taxon>
        <taxon>Clostridia</taxon>
        <taxon>Peptostreptococcales</taxon>
        <taxon>Anaerovoracaceae</taxon>
        <taxon>Aminipila</taxon>
    </lineage>
</organism>
<reference evidence="3 4" key="1">
    <citation type="submission" date="2020-02" db="EMBL/GenBank/DDBJ databases">
        <authorList>
            <person name="Kim Y.B."/>
            <person name="Roh S.W."/>
        </authorList>
    </citation>
    <scope>NUCLEOTIDE SEQUENCE [LARGE SCALE GENOMIC DNA]</scope>
    <source>
        <strain evidence="3 4">DSM 103574</strain>
    </source>
</reference>
<evidence type="ECO:0000256" key="1">
    <source>
        <dbReference type="SAM" id="Phobius"/>
    </source>
</evidence>